<dbReference type="AlphaFoldDB" id="A0AAN2PK79"/>
<feature type="compositionally biased region" description="Polar residues" evidence="2">
    <location>
        <begin position="11"/>
        <end position="20"/>
    </location>
</feature>
<evidence type="ECO:0000313" key="3">
    <source>
        <dbReference type="EMBL" id="CEG33979.1"/>
    </source>
</evidence>
<comment type="caution">
    <text evidence="3">The sequence shown here is derived from an EMBL/GenBank/DDBJ whole genome shotgun (WGS) entry which is preliminary data.</text>
</comment>
<dbReference type="Proteomes" id="UP000182110">
    <property type="component" value="Unassembled WGS sequence"/>
</dbReference>
<organism evidence="3 4">
    <name type="scientific">Peribacillus simplex</name>
    <dbReference type="NCBI Taxonomy" id="1478"/>
    <lineage>
        <taxon>Bacteria</taxon>
        <taxon>Bacillati</taxon>
        <taxon>Bacillota</taxon>
        <taxon>Bacilli</taxon>
        <taxon>Bacillales</taxon>
        <taxon>Bacillaceae</taxon>
        <taxon>Peribacillus</taxon>
    </lineage>
</organism>
<evidence type="ECO:0000256" key="2">
    <source>
        <dbReference type="SAM" id="MobiDB-lite"/>
    </source>
</evidence>
<protein>
    <recommendedName>
        <fullName evidence="1">Sporulation killing factor</fullName>
    </recommendedName>
</protein>
<proteinExistence type="predicted"/>
<accession>A0AAN2PK79</accession>
<reference evidence="3 4" key="1">
    <citation type="journal article" date="2014" name="Genome Announc.">
        <title>Genome Sequence of Bacillus simplex Strain P558, Isolated from a Human Fecal Sample.</title>
        <authorList>
            <person name="Croce O."/>
            <person name="Hugon P."/>
            <person name="Lagier J.C."/>
            <person name="Bibi F."/>
            <person name="Robert C."/>
            <person name="Azhar E.I."/>
            <person name="Raoult D."/>
            <person name="Fournier P.E."/>
        </authorList>
    </citation>
    <scope>NUCLEOTIDE SEQUENCE [LARGE SCALE GENOMIC DNA]</scope>
    <source>
        <strain evidence="3 4">P558</strain>
    </source>
</reference>
<dbReference type="RefSeq" id="WP_065421222.1">
    <property type="nucleotide sequence ID" value="NZ_CCXW01000001.1"/>
</dbReference>
<evidence type="ECO:0000313" key="4">
    <source>
        <dbReference type="Proteomes" id="UP000182110"/>
    </source>
</evidence>
<dbReference type="InterPro" id="IPR030919">
    <property type="entry name" value="RiPP_SkfA"/>
</dbReference>
<keyword evidence="4" id="KW-1185">Reference proteome</keyword>
<dbReference type="NCBIfam" id="TIGR04404">
    <property type="entry name" value="RiPP_SkfA"/>
    <property type="match status" value="1"/>
</dbReference>
<sequence length="57" mass="6147">MEKDKQKLMWESSTQKSTQKQGGVPLVKSVGCAACWAAKSISLTRSCLPPTPINLAL</sequence>
<gene>
    <name evidence="3" type="primary">skfA</name>
    <name evidence="3" type="ORF">BN1180_04167</name>
</gene>
<dbReference type="EMBL" id="CCXW01000001">
    <property type="protein sequence ID" value="CEG33979.1"/>
    <property type="molecule type" value="Genomic_DNA"/>
</dbReference>
<evidence type="ECO:0000256" key="1">
    <source>
        <dbReference type="NCBIfam" id="TIGR04404"/>
    </source>
</evidence>
<feature type="region of interest" description="Disordered" evidence="2">
    <location>
        <begin position="1"/>
        <end position="20"/>
    </location>
</feature>
<name>A0AAN2PK79_9BACI</name>